<feature type="transmembrane region" description="Helical" evidence="2">
    <location>
        <begin position="159"/>
        <end position="180"/>
    </location>
</feature>
<keyword evidence="2" id="KW-0812">Transmembrane</keyword>
<name>A0A3N2BDL4_9MICO</name>
<feature type="region of interest" description="Disordered" evidence="1">
    <location>
        <begin position="129"/>
        <end position="153"/>
    </location>
</feature>
<dbReference type="Proteomes" id="UP000280668">
    <property type="component" value="Unassembled WGS sequence"/>
</dbReference>
<keyword evidence="5" id="KW-1185">Reference proteome</keyword>
<evidence type="ECO:0000313" key="4">
    <source>
        <dbReference type="EMBL" id="ROR73338.1"/>
    </source>
</evidence>
<dbReference type="AlphaFoldDB" id="A0A3N2BDL4"/>
<dbReference type="RefSeq" id="WP_123303771.1">
    <property type="nucleotide sequence ID" value="NZ_RKHK01000001.1"/>
</dbReference>
<evidence type="ECO:0000256" key="2">
    <source>
        <dbReference type="SAM" id="Phobius"/>
    </source>
</evidence>
<keyword evidence="2" id="KW-1133">Transmembrane helix</keyword>
<evidence type="ECO:0000256" key="3">
    <source>
        <dbReference type="SAM" id="SignalP"/>
    </source>
</evidence>
<keyword evidence="3" id="KW-0732">Signal</keyword>
<protein>
    <recommendedName>
        <fullName evidence="6">LPXTG-motif cell wall-anchored protein</fullName>
    </recommendedName>
</protein>
<feature type="compositionally biased region" description="Pro residues" evidence="1">
    <location>
        <begin position="131"/>
        <end position="152"/>
    </location>
</feature>
<evidence type="ECO:0008006" key="6">
    <source>
        <dbReference type="Google" id="ProtNLM"/>
    </source>
</evidence>
<gene>
    <name evidence="4" type="ORF">EDD31_1715</name>
</gene>
<accession>A0A3N2BDL4</accession>
<comment type="caution">
    <text evidence="4">The sequence shown here is derived from an EMBL/GenBank/DDBJ whole genome shotgun (WGS) entry which is preliminary data.</text>
</comment>
<feature type="signal peptide" evidence="3">
    <location>
        <begin position="1"/>
        <end position="24"/>
    </location>
</feature>
<organism evidence="4 5">
    <name type="scientific">Bogoriella caseilytica</name>
    <dbReference type="NCBI Taxonomy" id="56055"/>
    <lineage>
        <taxon>Bacteria</taxon>
        <taxon>Bacillati</taxon>
        <taxon>Actinomycetota</taxon>
        <taxon>Actinomycetes</taxon>
        <taxon>Micrococcales</taxon>
        <taxon>Bogoriellaceae</taxon>
        <taxon>Bogoriella</taxon>
    </lineage>
</organism>
<feature type="chain" id="PRO_5018234552" description="LPXTG-motif cell wall-anchored protein" evidence="3">
    <location>
        <begin position="25"/>
        <end position="188"/>
    </location>
</feature>
<dbReference type="EMBL" id="RKHK01000001">
    <property type="protein sequence ID" value="ROR73338.1"/>
    <property type="molecule type" value="Genomic_DNA"/>
</dbReference>
<keyword evidence="2" id="KW-0472">Membrane</keyword>
<proteinExistence type="predicted"/>
<reference evidence="4 5" key="1">
    <citation type="submission" date="2018-11" db="EMBL/GenBank/DDBJ databases">
        <title>Sequencing the genomes of 1000 actinobacteria strains.</title>
        <authorList>
            <person name="Klenk H.-P."/>
        </authorList>
    </citation>
    <scope>NUCLEOTIDE SEQUENCE [LARGE SCALE GENOMIC DNA]</scope>
    <source>
        <strain evidence="4 5">DSM 11294</strain>
    </source>
</reference>
<evidence type="ECO:0000313" key="5">
    <source>
        <dbReference type="Proteomes" id="UP000280668"/>
    </source>
</evidence>
<evidence type="ECO:0000256" key="1">
    <source>
        <dbReference type="SAM" id="MobiDB-lite"/>
    </source>
</evidence>
<sequence length="188" mass="18611">MKRRALAAAAAAAALALAPSAAMADYAGAGTILIPTDIVAGEPVLIIVDTPDELDGTTVTLTVEDEFDEDGLVSIEGANVAGVSTGTTTAANSMAQFWVTFPADGTYLLTATDENGNVLATSVVTIGEAAVPPPGETPPGETPPPGTTPPGIPAQGSEVLPIVLGAGVLLVAGAGVMVYARNRQSTTA</sequence>